<comment type="similarity">
    <text evidence="1">Belongs to the Cyclase 1 superfamily.</text>
</comment>
<organism evidence="2 3">
    <name type="scientific">Phialemonium thermophilum</name>
    <dbReference type="NCBI Taxonomy" id="223376"/>
    <lineage>
        <taxon>Eukaryota</taxon>
        <taxon>Fungi</taxon>
        <taxon>Dikarya</taxon>
        <taxon>Ascomycota</taxon>
        <taxon>Pezizomycotina</taxon>
        <taxon>Sordariomycetes</taxon>
        <taxon>Sordariomycetidae</taxon>
        <taxon>Cephalothecales</taxon>
        <taxon>Cephalothecaceae</taxon>
        <taxon>Phialemonium</taxon>
    </lineage>
</organism>
<dbReference type="Pfam" id="PF04199">
    <property type="entry name" value="Cyclase"/>
    <property type="match status" value="1"/>
</dbReference>
<sequence length="318" mass="35280">MTPPTKPAFDSLPLRKDGPHGNAWGLFGEDDQCGMLNLLTPETTAAAAKEIVDGVRISTDWPLNRMGVPCFSRAPFEHSIRNKAPRSVNDDTVVFNTQISSQWDGFRHYGYQKEQLYFGGHTLDDLLKSDAIGTEVWVNNGGIVGRGVLLDYAAWADAQGLEVDCFSTTPITVSTLKKVAASQGTTFRQGDILLVRTGWVRAYNRLSDQERRDLAAKQNPPAIGLESSEETLRWVWDQGFAAVAGDQPSMEAWPCQNTDFWLHEWFLAGWGLPIGELFDLEKLSEECAKRKRWTFFFSSMPLRVPGGVASPPNGVAIL</sequence>
<dbReference type="PANTHER" id="PTHR34861">
    <property type="match status" value="1"/>
</dbReference>
<dbReference type="SUPFAM" id="SSF102198">
    <property type="entry name" value="Putative cyclase"/>
    <property type="match status" value="1"/>
</dbReference>
<dbReference type="InterPro" id="IPR037175">
    <property type="entry name" value="KFase_sf"/>
</dbReference>
<evidence type="ECO:0000313" key="3">
    <source>
        <dbReference type="Proteomes" id="UP001586593"/>
    </source>
</evidence>
<evidence type="ECO:0008006" key="4">
    <source>
        <dbReference type="Google" id="ProtNLM"/>
    </source>
</evidence>
<proteinExistence type="inferred from homology"/>
<gene>
    <name evidence="2" type="ORF">VTK73DRAFT_8730</name>
</gene>
<comment type="caution">
    <text evidence="2">The sequence shown here is derived from an EMBL/GenBank/DDBJ whole genome shotgun (WGS) entry which is preliminary data.</text>
</comment>
<name>A0ABR3W6N7_9PEZI</name>
<protein>
    <recommendedName>
        <fullName evidence="4">Cyclase</fullName>
    </recommendedName>
</protein>
<evidence type="ECO:0000313" key="2">
    <source>
        <dbReference type="EMBL" id="KAL1854508.1"/>
    </source>
</evidence>
<dbReference type="PANTHER" id="PTHR34861:SF11">
    <property type="entry name" value="CYCLASE"/>
    <property type="match status" value="1"/>
</dbReference>
<evidence type="ECO:0000256" key="1">
    <source>
        <dbReference type="ARBA" id="ARBA00007865"/>
    </source>
</evidence>
<dbReference type="EMBL" id="JAZHXJ010000659">
    <property type="protein sequence ID" value="KAL1854508.1"/>
    <property type="molecule type" value="Genomic_DNA"/>
</dbReference>
<dbReference type="Gene3D" id="3.50.30.50">
    <property type="entry name" value="Putative cyclase"/>
    <property type="match status" value="1"/>
</dbReference>
<accession>A0ABR3W6N7</accession>
<dbReference type="InterPro" id="IPR007325">
    <property type="entry name" value="KFase/CYL"/>
</dbReference>
<dbReference type="Proteomes" id="UP001586593">
    <property type="component" value="Unassembled WGS sequence"/>
</dbReference>
<reference evidence="2 3" key="1">
    <citation type="journal article" date="2024" name="Commun. Biol.">
        <title>Comparative genomic analysis of thermophilic fungi reveals convergent evolutionary adaptations and gene losses.</title>
        <authorList>
            <person name="Steindorff A.S."/>
            <person name="Aguilar-Pontes M.V."/>
            <person name="Robinson A.J."/>
            <person name="Andreopoulos B."/>
            <person name="LaButti K."/>
            <person name="Kuo A."/>
            <person name="Mondo S."/>
            <person name="Riley R."/>
            <person name="Otillar R."/>
            <person name="Haridas S."/>
            <person name="Lipzen A."/>
            <person name="Grimwood J."/>
            <person name="Schmutz J."/>
            <person name="Clum A."/>
            <person name="Reid I.D."/>
            <person name="Moisan M.C."/>
            <person name="Butler G."/>
            <person name="Nguyen T.T.M."/>
            <person name="Dewar K."/>
            <person name="Conant G."/>
            <person name="Drula E."/>
            <person name="Henrissat B."/>
            <person name="Hansel C."/>
            <person name="Singer S."/>
            <person name="Hutchinson M.I."/>
            <person name="de Vries R.P."/>
            <person name="Natvig D.O."/>
            <person name="Powell A.J."/>
            <person name="Tsang A."/>
            <person name="Grigoriev I.V."/>
        </authorList>
    </citation>
    <scope>NUCLEOTIDE SEQUENCE [LARGE SCALE GENOMIC DNA]</scope>
    <source>
        <strain evidence="2 3">ATCC 24622</strain>
    </source>
</reference>
<keyword evidence="3" id="KW-1185">Reference proteome</keyword>